<keyword evidence="1" id="KW-1133">Transmembrane helix</keyword>
<feature type="transmembrane region" description="Helical" evidence="1">
    <location>
        <begin position="6"/>
        <end position="29"/>
    </location>
</feature>
<evidence type="ECO:0000256" key="1">
    <source>
        <dbReference type="SAM" id="Phobius"/>
    </source>
</evidence>
<accession>A0AAD9MTG4</accession>
<gene>
    <name evidence="2" type="ORF">LSH36_861g00022</name>
</gene>
<name>A0AAD9MTG4_9ANNE</name>
<feature type="transmembrane region" description="Helical" evidence="1">
    <location>
        <begin position="41"/>
        <end position="64"/>
    </location>
</feature>
<evidence type="ECO:0000313" key="2">
    <source>
        <dbReference type="EMBL" id="KAK2143231.1"/>
    </source>
</evidence>
<keyword evidence="1" id="KW-0472">Membrane</keyword>
<reference evidence="2" key="1">
    <citation type="journal article" date="2023" name="Mol. Biol. Evol.">
        <title>Third-Generation Sequencing Reveals the Adaptive Role of the Epigenome in Three Deep-Sea Polychaetes.</title>
        <authorList>
            <person name="Perez M."/>
            <person name="Aroh O."/>
            <person name="Sun Y."/>
            <person name="Lan Y."/>
            <person name="Juniper S.K."/>
            <person name="Young C.R."/>
            <person name="Angers B."/>
            <person name="Qian P.Y."/>
        </authorList>
    </citation>
    <scope>NUCLEOTIDE SEQUENCE</scope>
    <source>
        <strain evidence="2">P08H-3</strain>
    </source>
</reference>
<comment type="caution">
    <text evidence="2">The sequence shown here is derived from an EMBL/GenBank/DDBJ whole genome shotgun (WGS) entry which is preliminary data.</text>
</comment>
<dbReference type="AlphaFoldDB" id="A0AAD9MTG4"/>
<sequence>MESVLNFVSLVSLAITAIMAVTAFILVRFIGKKCTKTDQQVLFWLIWDAMIHFCVEGPFIYLSLTATVQESDHWIAEICK</sequence>
<dbReference type="EMBL" id="JAODUP010000861">
    <property type="protein sequence ID" value="KAK2143231.1"/>
    <property type="molecule type" value="Genomic_DNA"/>
</dbReference>
<organism evidence="2 3">
    <name type="scientific">Paralvinella palmiformis</name>
    <dbReference type="NCBI Taxonomy" id="53620"/>
    <lineage>
        <taxon>Eukaryota</taxon>
        <taxon>Metazoa</taxon>
        <taxon>Spiralia</taxon>
        <taxon>Lophotrochozoa</taxon>
        <taxon>Annelida</taxon>
        <taxon>Polychaeta</taxon>
        <taxon>Sedentaria</taxon>
        <taxon>Canalipalpata</taxon>
        <taxon>Terebellida</taxon>
        <taxon>Terebelliformia</taxon>
        <taxon>Alvinellidae</taxon>
        <taxon>Paralvinella</taxon>
    </lineage>
</organism>
<proteinExistence type="predicted"/>
<keyword evidence="1" id="KW-0812">Transmembrane</keyword>
<protein>
    <submittedName>
        <fullName evidence="2">Uncharacterized protein</fullName>
    </submittedName>
</protein>
<keyword evidence="3" id="KW-1185">Reference proteome</keyword>
<dbReference type="Proteomes" id="UP001208570">
    <property type="component" value="Unassembled WGS sequence"/>
</dbReference>
<evidence type="ECO:0000313" key="3">
    <source>
        <dbReference type="Proteomes" id="UP001208570"/>
    </source>
</evidence>